<feature type="region of interest" description="Disordered" evidence="1">
    <location>
        <begin position="96"/>
        <end position="150"/>
    </location>
</feature>
<dbReference type="EMBL" id="ML976614">
    <property type="protein sequence ID" value="KAF1852160.1"/>
    <property type="molecule type" value="Genomic_DNA"/>
</dbReference>
<feature type="compositionally biased region" description="Polar residues" evidence="1">
    <location>
        <begin position="51"/>
        <end position="74"/>
    </location>
</feature>
<organism evidence="2 3">
    <name type="scientific">Cucurbitaria berberidis CBS 394.84</name>
    <dbReference type="NCBI Taxonomy" id="1168544"/>
    <lineage>
        <taxon>Eukaryota</taxon>
        <taxon>Fungi</taxon>
        <taxon>Dikarya</taxon>
        <taxon>Ascomycota</taxon>
        <taxon>Pezizomycotina</taxon>
        <taxon>Dothideomycetes</taxon>
        <taxon>Pleosporomycetidae</taxon>
        <taxon>Pleosporales</taxon>
        <taxon>Pleosporineae</taxon>
        <taxon>Cucurbitariaceae</taxon>
        <taxon>Cucurbitaria</taxon>
    </lineage>
</organism>
<accession>A0A9P4GVK8</accession>
<evidence type="ECO:0000313" key="2">
    <source>
        <dbReference type="EMBL" id="KAF1852160.1"/>
    </source>
</evidence>
<dbReference type="RefSeq" id="XP_040794723.1">
    <property type="nucleotide sequence ID" value="XM_040932730.1"/>
</dbReference>
<dbReference type="AlphaFoldDB" id="A0A9P4GVK8"/>
<dbReference type="Proteomes" id="UP000800039">
    <property type="component" value="Unassembled WGS sequence"/>
</dbReference>
<gene>
    <name evidence="2" type="ORF">K460DRAFT_362927</name>
</gene>
<comment type="caution">
    <text evidence="2">The sequence shown here is derived from an EMBL/GenBank/DDBJ whole genome shotgun (WGS) entry which is preliminary data.</text>
</comment>
<feature type="region of interest" description="Disordered" evidence="1">
    <location>
        <begin position="50"/>
        <end position="80"/>
    </location>
</feature>
<feature type="compositionally biased region" description="Polar residues" evidence="1">
    <location>
        <begin position="119"/>
        <end position="141"/>
    </location>
</feature>
<evidence type="ECO:0000256" key="1">
    <source>
        <dbReference type="SAM" id="MobiDB-lite"/>
    </source>
</evidence>
<sequence length="257" mass="28795">MPQTFAPPAPRYYSNPAHFHDSVPLSHFSNSMTGRPVPTTRSISLPVIRVQNASGTGRDGTQSMSRSSRASVQQQKHHVDIQTARLETLAALTASRHDSAMARHTSAPSTAHMQRHHTPSSSLPSRNSYKQCGSRTRSRSSLKVPPPAYQPGNTGNIIYLENPDKQGLLPPPDIVFEKRVIPRRESLTQWKVEREEAKVDFNGMRRADTKERVRRANELEQEKEKELLLMGKGTGMKKEKERGCLSGLFALLPRRKA</sequence>
<dbReference type="GeneID" id="63849981"/>
<evidence type="ECO:0000313" key="3">
    <source>
        <dbReference type="Proteomes" id="UP000800039"/>
    </source>
</evidence>
<reference evidence="2" key="1">
    <citation type="submission" date="2020-01" db="EMBL/GenBank/DDBJ databases">
        <authorList>
            <consortium name="DOE Joint Genome Institute"/>
            <person name="Haridas S."/>
            <person name="Albert R."/>
            <person name="Binder M."/>
            <person name="Bloem J."/>
            <person name="Labutti K."/>
            <person name="Salamov A."/>
            <person name="Andreopoulos B."/>
            <person name="Baker S.E."/>
            <person name="Barry K."/>
            <person name="Bills G."/>
            <person name="Bluhm B.H."/>
            <person name="Cannon C."/>
            <person name="Castanera R."/>
            <person name="Culley D.E."/>
            <person name="Daum C."/>
            <person name="Ezra D."/>
            <person name="Gonzalez J.B."/>
            <person name="Henrissat B."/>
            <person name="Kuo A."/>
            <person name="Liang C."/>
            <person name="Lipzen A."/>
            <person name="Lutzoni F."/>
            <person name="Magnuson J."/>
            <person name="Mondo S."/>
            <person name="Nolan M."/>
            <person name="Ohm R."/>
            <person name="Pangilinan J."/>
            <person name="Park H.-J."/>
            <person name="Ramirez L."/>
            <person name="Alfaro M."/>
            <person name="Sun H."/>
            <person name="Tritt A."/>
            <person name="Yoshinaga Y."/>
            <person name="Zwiers L.-H."/>
            <person name="Turgeon B.G."/>
            <person name="Goodwin S.B."/>
            <person name="Spatafora J.W."/>
            <person name="Crous P.W."/>
            <person name="Grigoriev I.V."/>
        </authorList>
    </citation>
    <scope>NUCLEOTIDE SEQUENCE</scope>
    <source>
        <strain evidence="2">CBS 394.84</strain>
    </source>
</reference>
<proteinExistence type="predicted"/>
<name>A0A9P4GVK8_9PLEO</name>
<keyword evidence="3" id="KW-1185">Reference proteome</keyword>
<dbReference type="OrthoDB" id="3784104at2759"/>
<protein>
    <submittedName>
        <fullName evidence="2">Uncharacterized protein</fullName>
    </submittedName>
</protein>